<keyword evidence="5" id="KW-1185">Reference proteome</keyword>
<keyword evidence="2" id="KW-0560">Oxidoreductase</keyword>
<dbReference type="InterPro" id="IPR036291">
    <property type="entry name" value="NAD(P)-bd_dom_sf"/>
</dbReference>
<dbReference type="OrthoDB" id="9803892at2"/>
<dbReference type="PANTHER" id="PTHR10491">
    <property type="entry name" value="DTDP-4-DEHYDRORHAMNOSE REDUCTASE"/>
    <property type="match status" value="1"/>
</dbReference>
<gene>
    <name evidence="4" type="ORF">AR543_22210</name>
</gene>
<feature type="domain" description="RmlD-like substrate binding" evidence="3">
    <location>
        <begin position="1"/>
        <end position="285"/>
    </location>
</feature>
<dbReference type="PANTHER" id="PTHR10491:SF4">
    <property type="entry name" value="METHIONINE ADENOSYLTRANSFERASE 2 SUBUNIT BETA"/>
    <property type="match status" value="1"/>
</dbReference>
<proteinExistence type="inferred from homology"/>
<sequence length="294" mass="32324">MRVLVTGASGQLGQDVVTVLKHKGHTVMGCGRSELDITDAEQCKQAILSFQPDTIIHCAAYTAVDAAETDVDGAYLVNAIGSRNLAVAAEAVQAKIIYISTDYVFDGKGTVPYHEYDNTDPQGIYGKSKRAGEVLTQTLSSRYFIVRTSWVYGMHGNNFVKTMLKLGQEKPQLKVVDDQKGSPTYTVDLAEFLSELMLTEKYGVYHASNSGACTWYEFTQSIFAQAADVLGVSFQAKLEPCTTAEFPRPAPRPANSVMEHLSIRTNGFTDIRSWQEGLNAFLLEYQASMQSKTE</sequence>
<dbReference type="GO" id="GO:0019305">
    <property type="term" value="P:dTDP-rhamnose biosynthetic process"/>
    <property type="evidence" value="ECO:0007669"/>
    <property type="project" value="UniProtKB-UniPathway"/>
</dbReference>
<dbReference type="KEGG" id="pbv:AR543_22210"/>
<dbReference type="CDD" id="cd05254">
    <property type="entry name" value="dTDP_HR_like_SDR_e"/>
    <property type="match status" value="1"/>
</dbReference>
<dbReference type="FunFam" id="3.40.50.720:FF:000159">
    <property type="entry name" value="dTDP-4-dehydrorhamnose reductase"/>
    <property type="match status" value="1"/>
</dbReference>
<dbReference type="Proteomes" id="UP000078148">
    <property type="component" value="Chromosome"/>
</dbReference>
<dbReference type="EMBL" id="CP013023">
    <property type="protein sequence ID" value="ANF98432.1"/>
    <property type="molecule type" value="Genomic_DNA"/>
</dbReference>
<evidence type="ECO:0000256" key="1">
    <source>
        <dbReference type="ARBA" id="ARBA00010944"/>
    </source>
</evidence>
<dbReference type="Gene3D" id="3.40.50.720">
    <property type="entry name" value="NAD(P)-binding Rossmann-like Domain"/>
    <property type="match status" value="1"/>
</dbReference>
<dbReference type="Gene3D" id="3.90.25.10">
    <property type="entry name" value="UDP-galactose 4-epimerase, domain 1"/>
    <property type="match status" value="1"/>
</dbReference>
<evidence type="ECO:0000313" key="4">
    <source>
        <dbReference type="EMBL" id="ANF98432.1"/>
    </source>
</evidence>
<reference evidence="5" key="1">
    <citation type="submission" date="2015-10" db="EMBL/GenBank/DDBJ databases">
        <title>Genome of Paenibacillus bovis sp. nov.</title>
        <authorList>
            <person name="Wu Z."/>
            <person name="Gao C."/>
            <person name="Liu Z."/>
            <person name="Zheng H."/>
        </authorList>
    </citation>
    <scope>NUCLEOTIDE SEQUENCE [LARGE SCALE GENOMIC DNA]</scope>
    <source>
        <strain evidence="5">BD3526</strain>
    </source>
</reference>
<dbReference type="EC" id="1.1.1.133" evidence="2"/>
<dbReference type="NCBIfam" id="TIGR01214">
    <property type="entry name" value="rmlD"/>
    <property type="match status" value="1"/>
</dbReference>
<organism evidence="4 5">
    <name type="scientific">Paenibacillus bovis</name>
    <dbReference type="NCBI Taxonomy" id="1616788"/>
    <lineage>
        <taxon>Bacteria</taxon>
        <taxon>Bacillati</taxon>
        <taxon>Bacillota</taxon>
        <taxon>Bacilli</taxon>
        <taxon>Bacillales</taxon>
        <taxon>Paenibacillaceae</taxon>
        <taxon>Paenibacillus</taxon>
    </lineage>
</organism>
<comment type="function">
    <text evidence="2">Catalyzes the reduction of dTDP-6-deoxy-L-lyxo-4-hexulose to yield dTDP-L-rhamnose.</text>
</comment>
<comment type="similarity">
    <text evidence="1 2">Belongs to the dTDP-4-dehydrorhamnose reductase family.</text>
</comment>
<protein>
    <recommendedName>
        <fullName evidence="2">dTDP-4-dehydrorhamnose reductase</fullName>
        <ecNumber evidence="2">1.1.1.133</ecNumber>
    </recommendedName>
</protein>
<keyword evidence="2" id="KW-0521">NADP</keyword>
<evidence type="ECO:0000313" key="5">
    <source>
        <dbReference type="Proteomes" id="UP000078148"/>
    </source>
</evidence>
<dbReference type="AlphaFoldDB" id="A0A172ZM00"/>
<evidence type="ECO:0000256" key="2">
    <source>
        <dbReference type="RuleBase" id="RU364082"/>
    </source>
</evidence>
<accession>A0A172ZM00</accession>
<evidence type="ECO:0000259" key="3">
    <source>
        <dbReference type="Pfam" id="PF04321"/>
    </source>
</evidence>
<dbReference type="GO" id="GO:0005829">
    <property type="term" value="C:cytosol"/>
    <property type="evidence" value="ECO:0007669"/>
    <property type="project" value="TreeGrafter"/>
</dbReference>
<dbReference type="STRING" id="1616788.AR543_22210"/>
<dbReference type="RefSeq" id="WP_060536470.1">
    <property type="nucleotide sequence ID" value="NZ_CP013023.1"/>
</dbReference>
<comment type="pathway">
    <text evidence="2">Carbohydrate biosynthesis; dTDP-L-rhamnose biosynthesis.</text>
</comment>
<name>A0A172ZM00_9BACL</name>
<dbReference type="Pfam" id="PF04321">
    <property type="entry name" value="RmlD_sub_bind"/>
    <property type="match status" value="1"/>
</dbReference>
<dbReference type="InterPro" id="IPR005913">
    <property type="entry name" value="dTDP_dehydrorham_reduct"/>
</dbReference>
<dbReference type="GO" id="GO:0008831">
    <property type="term" value="F:dTDP-4-dehydrorhamnose reductase activity"/>
    <property type="evidence" value="ECO:0007669"/>
    <property type="project" value="UniProtKB-EC"/>
</dbReference>
<dbReference type="InterPro" id="IPR029903">
    <property type="entry name" value="RmlD-like-bd"/>
</dbReference>
<dbReference type="SUPFAM" id="SSF51735">
    <property type="entry name" value="NAD(P)-binding Rossmann-fold domains"/>
    <property type="match status" value="1"/>
</dbReference>
<reference evidence="4 5" key="2">
    <citation type="journal article" date="2016" name="Int. J. Syst. Evol. Microbiol.">
        <title>Paenibacillus bovis sp. nov., isolated from raw yak (Bos grunniens) milk.</title>
        <authorList>
            <person name="Gao C."/>
            <person name="Han J."/>
            <person name="Liu Z."/>
            <person name="Xu X."/>
            <person name="Hang F."/>
            <person name="Wu Z."/>
        </authorList>
    </citation>
    <scope>NUCLEOTIDE SEQUENCE [LARGE SCALE GENOMIC DNA]</scope>
    <source>
        <strain evidence="4 5">BD3526</strain>
    </source>
</reference>
<dbReference type="UniPathway" id="UPA00124"/>